<sequence>MRQALMLFRLKQFLSVKFNGKFAIIKRIVSKIRLNLQ</sequence>
<dbReference type="EMBL" id="ACVQ01000018">
    <property type="protein sequence ID" value="EET79756.1"/>
    <property type="molecule type" value="Genomic_DNA"/>
</dbReference>
<organism evidence="1 2">
    <name type="scientific">Campylobacter showae RM3277</name>
    <dbReference type="NCBI Taxonomy" id="553219"/>
    <lineage>
        <taxon>Bacteria</taxon>
        <taxon>Pseudomonadati</taxon>
        <taxon>Campylobacterota</taxon>
        <taxon>Epsilonproteobacteria</taxon>
        <taxon>Campylobacterales</taxon>
        <taxon>Campylobacteraceae</taxon>
        <taxon>Campylobacter</taxon>
    </lineage>
</organism>
<dbReference type="AlphaFoldDB" id="C6RG61"/>
<keyword evidence="2" id="KW-1185">Reference proteome</keyword>
<name>C6RG61_9BACT</name>
<dbReference type="STRING" id="553219.CAMSH0001_2325"/>
<proteinExistence type="predicted"/>
<comment type="caution">
    <text evidence="1">The sequence shown here is derived from an EMBL/GenBank/DDBJ whole genome shotgun (WGS) entry which is preliminary data.</text>
</comment>
<evidence type="ECO:0000313" key="2">
    <source>
        <dbReference type="Proteomes" id="UP000003107"/>
    </source>
</evidence>
<reference evidence="1 2" key="1">
    <citation type="submission" date="2009-07" db="EMBL/GenBank/DDBJ databases">
        <authorList>
            <person name="Madupu R."/>
            <person name="Sebastian Y."/>
            <person name="Durkin A.S."/>
            <person name="Torralba M."/>
            <person name="Methe B."/>
            <person name="Sutton G.G."/>
            <person name="Strausberg R.L."/>
            <person name="Nelson K.E."/>
        </authorList>
    </citation>
    <scope>NUCLEOTIDE SEQUENCE [LARGE SCALE GENOMIC DNA]</scope>
    <source>
        <strain evidence="1 2">RM3277</strain>
    </source>
</reference>
<protein>
    <submittedName>
        <fullName evidence="1">Uncharacterized protein</fullName>
    </submittedName>
</protein>
<accession>C6RG61</accession>
<gene>
    <name evidence="1" type="ORF">CAMSH0001_2325</name>
</gene>
<dbReference type="Proteomes" id="UP000003107">
    <property type="component" value="Unassembled WGS sequence"/>
</dbReference>
<evidence type="ECO:0000313" key="1">
    <source>
        <dbReference type="EMBL" id="EET79756.1"/>
    </source>
</evidence>